<dbReference type="PROSITE" id="PS51841">
    <property type="entry name" value="LTD"/>
    <property type="match status" value="3"/>
</dbReference>
<dbReference type="InterPro" id="IPR029052">
    <property type="entry name" value="Metallo-depent_PP-like"/>
</dbReference>
<dbReference type="SUPFAM" id="SSF74853">
    <property type="entry name" value="Lamin A/C globular tail domain"/>
    <property type="match status" value="2"/>
</dbReference>
<feature type="chain" id="PRO_5047312050" evidence="1">
    <location>
        <begin position="38"/>
        <end position="1267"/>
    </location>
</feature>
<dbReference type="SUPFAM" id="SSF56300">
    <property type="entry name" value="Metallo-dependent phosphatases"/>
    <property type="match status" value="1"/>
</dbReference>
<keyword evidence="1" id="KW-0732">Signal</keyword>
<dbReference type="EMBL" id="CP099489">
    <property type="protein sequence ID" value="USQ79650.1"/>
    <property type="molecule type" value="Genomic_DNA"/>
</dbReference>
<evidence type="ECO:0000256" key="1">
    <source>
        <dbReference type="SAM" id="SignalP"/>
    </source>
</evidence>
<reference evidence="3" key="1">
    <citation type="submission" date="2022-06" db="EMBL/GenBank/DDBJ databases">
        <title>Ornithinimicrobium HY1793.</title>
        <authorList>
            <person name="Huang Y."/>
        </authorList>
    </citation>
    <scope>NUCLEOTIDE SEQUENCE</scope>
    <source>
        <strain evidence="3">HY1793</strain>
    </source>
</reference>
<dbReference type="Pfam" id="PF22888">
    <property type="entry name" value="FIMAH"/>
    <property type="match status" value="1"/>
</dbReference>
<feature type="domain" description="LTD" evidence="2">
    <location>
        <begin position="44"/>
        <end position="166"/>
    </location>
</feature>
<dbReference type="Proteomes" id="UP001056455">
    <property type="component" value="Chromosome"/>
</dbReference>
<dbReference type="InterPro" id="IPR051918">
    <property type="entry name" value="STPP_CPPED1"/>
</dbReference>
<name>A0ABY4YT44_9MICO</name>
<evidence type="ECO:0000313" key="3">
    <source>
        <dbReference type="EMBL" id="USQ79650.1"/>
    </source>
</evidence>
<accession>A0ABY4YT44</accession>
<keyword evidence="4" id="KW-1185">Reference proteome</keyword>
<proteinExistence type="predicted"/>
<dbReference type="Gene3D" id="2.60.40.1260">
    <property type="entry name" value="Lamin Tail domain"/>
    <property type="match status" value="2"/>
</dbReference>
<dbReference type="InterPro" id="IPR001322">
    <property type="entry name" value="Lamin_tail_dom"/>
</dbReference>
<feature type="domain" description="LTD" evidence="2">
    <location>
        <begin position="214"/>
        <end position="338"/>
    </location>
</feature>
<protein>
    <submittedName>
        <fullName evidence="3">Lamin tail domain-containing protein</fullName>
    </submittedName>
</protein>
<feature type="domain" description="LTD" evidence="2">
    <location>
        <begin position="390"/>
        <end position="547"/>
    </location>
</feature>
<dbReference type="PANTHER" id="PTHR43143">
    <property type="entry name" value="METALLOPHOSPHOESTERASE, CALCINEURIN SUPERFAMILY"/>
    <property type="match status" value="1"/>
</dbReference>
<dbReference type="PANTHER" id="PTHR43143:SF5">
    <property type="entry name" value="SECRETED PROTEIN"/>
    <property type="match status" value="1"/>
</dbReference>
<dbReference type="Gene3D" id="3.60.21.10">
    <property type="match status" value="1"/>
</dbReference>
<organism evidence="3 4">
    <name type="scientific">Ornithinimicrobium faecis</name>
    <dbReference type="NCBI Taxonomy" id="2934158"/>
    <lineage>
        <taxon>Bacteria</taxon>
        <taxon>Bacillati</taxon>
        <taxon>Actinomycetota</taxon>
        <taxon>Actinomycetes</taxon>
        <taxon>Micrococcales</taxon>
        <taxon>Ornithinimicrobiaceae</taxon>
        <taxon>Ornithinimicrobium</taxon>
    </lineage>
</organism>
<dbReference type="InterPro" id="IPR036415">
    <property type="entry name" value="Lamin_tail_dom_sf"/>
</dbReference>
<sequence>MSPKKRPSRLGSLATWRTGLAALAALALPATMITPTAASTVLPARFDIEPSPVLISEVAAGGQGATLQSNRDGGQNFIELTNYGDDAMDISGWQIFRCGQAGSGYGPQAVVEDGTVLAPGDQFTAVAEDSDYEGDATYATNLHSFGFGAFIQDADGQRRDAIGFYHEDVTTDCKTNDGEWLQRGLQHRLDESHQRVGNTGDLESDWVIAPRTVDTPNATEQDVPRVDNGLRFSELNSGGAGSSLDQYVEITNYGDESVDMTDYQLFRCGANGSQYLQVSAFPEDAVLAPGQSYLAARSGGAYADQADVTYGTAMHWRDFGAVLFTPQDEIVDRVGAYSNRNSPCTDGAPIGERLNHFDSTTFQRVSDTGDNSSDFIVTATRTPGVEDADTDYAPAPTFTGFQDVRISEVVAAGPAGGGDEFFELGNYGDQPVNLAGWSAYRCYGTGQPGVGASAQIADLGDITLAPGETYLGVSDSAPASLQEMADGTYGTGLNQTDGYGMYITDADASLVDAFAAYDINDDNYTPCRLGEQARDWTKNDEGESYTRAQFLGDNELDYVVTPRTPGVLEDATYVDPTVPLDGELDPVTVDTNHIPGSPAVAGEGHEVTVTTEDEGGTTLDIEVSTADELGTEGAVVHSGVSDVPVPTTLEGTDEQVVEDITAPVAEGTTGSYPYLRFEVPADSESEFVWSGTAQARNELQLLVWQPKDEAWRVADARVPSADGDLTLAADVASDEITGDTAYVMVMDGPRTQGGLIDEIGVTDQAFANPGSYDVAINHMTDTQFYAEGFRDVFRQMATWVVANADARKIGYNSHTGDIIENWMNGNHAPERADREFQAAQDIMTMINDAEIPNGVLPGNHDNMWGHDNEKYNDYFPVEMYDDKPWYGQAWAEGDNAAHTDYFSASGIDFLVVSLPYRPSLEMMDWASEQAAAHPDHNVILATHSYLHTSGVRDNSDLRYQGNADDMWERVVAPNDNVFLVFGGHYHGTSTYIADPVTGERSPVNHVSGGATAVENVGSTGRTVVEMLADYQGYRSTLLDDPTVVRSDLLDRDTGFQRLLQFDIDAALMAVNAYSPTLDSFEAWRYDEPAFRGEAARYDAADDEFVVGVHLLRSTSITSTGWSLTGPSTVVATESTTPGAEVPVSLPESDADQLWFATVTDTDGNVVRSEPTVLEAADQDPEAALAALDATLEDYIASGDVTRPSDKQLGNTLDQAQRHLAAGRTDQSVSALERFVRHLDITKRPGSISDEAREDLRGQAEAVLDLLG</sequence>
<evidence type="ECO:0000259" key="2">
    <source>
        <dbReference type="PROSITE" id="PS51841"/>
    </source>
</evidence>
<gene>
    <name evidence="3" type="ORF">NF556_18990</name>
</gene>
<dbReference type="Pfam" id="PF00932">
    <property type="entry name" value="LTD"/>
    <property type="match status" value="2"/>
</dbReference>
<dbReference type="RefSeq" id="WP_252592754.1">
    <property type="nucleotide sequence ID" value="NZ_CP099489.1"/>
</dbReference>
<dbReference type="InterPro" id="IPR054470">
    <property type="entry name" value="FIMAH_dom"/>
</dbReference>
<feature type="signal peptide" evidence="1">
    <location>
        <begin position="1"/>
        <end position="37"/>
    </location>
</feature>
<evidence type="ECO:0000313" key="4">
    <source>
        <dbReference type="Proteomes" id="UP001056455"/>
    </source>
</evidence>